<accession>A0ABN9TZP9</accession>
<proteinExistence type="predicted"/>
<evidence type="ECO:0000313" key="2">
    <source>
        <dbReference type="Proteomes" id="UP001189429"/>
    </source>
</evidence>
<protein>
    <recommendedName>
        <fullName evidence="3">FACT complex subunit</fullName>
    </recommendedName>
</protein>
<name>A0ABN9TZP9_9DINO</name>
<evidence type="ECO:0000313" key="1">
    <source>
        <dbReference type="EMBL" id="CAK0851427.1"/>
    </source>
</evidence>
<reference evidence="1" key="1">
    <citation type="submission" date="2023-10" db="EMBL/GenBank/DDBJ databases">
        <authorList>
            <person name="Chen Y."/>
            <person name="Shah S."/>
            <person name="Dougan E. K."/>
            <person name="Thang M."/>
            <person name="Chan C."/>
        </authorList>
    </citation>
    <scope>NUCLEOTIDE SEQUENCE [LARGE SCALE GENOMIC DNA]</scope>
</reference>
<gene>
    <name evidence="1" type="ORF">PCOR1329_LOCUS43582</name>
</gene>
<comment type="caution">
    <text evidence="1">The sequence shown here is derived from an EMBL/GenBank/DDBJ whole genome shotgun (WGS) entry which is preliminary data.</text>
</comment>
<organism evidence="1 2">
    <name type="scientific">Prorocentrum cordatum</name>
    <dbReference type="NCBI Taxonomy" id="2364126"/>
    <lineage>
        <taxon>Eukaryota</taxon>
        <taxon>Sar</taxon>
        <taxon>Alveolata</taxon>
        <taxon>Dinophyceae</taxon>
        <taxon>Prorocentrales</taxon>
        <taxon>Prorocentraceae</taxon>
        <taxon>Prorocentrum</taxon>
    </lineage>
</organism>
<dbReference type="Proteomes" id="UP001189429">
    <property type="component" value="Unassembled WGS sequence"/>
</dbReference>
<keyword evidence="2" id="KW-1185">Reference proteome</keyword>
<dbReference type="EMBL" id="CAUYUJ010015237">
    <property type="protein sequence ID" value="CAK0851427.1"/>
    <property type="molecule type" value="Genomic_DNA"/>
</dbReference>
<sequence length="131" mass="14519">MTTKFLDNFMATSAVDWDTFEEARMKQFLQFNRMLSETEDADAIEAMVNSVLAAMQEFGVDLAGADVEFLKEKAMLNASAPSAEFTASVHLAEVSPTPTKLFLFDAIDNAYIGPDFVFQKDMELEVIVSDA</sequence>
<evidence type="ECO:0008006" key="3">
    <source>
        <dbReference type="Google" id="ProtNLM"/>
    </source>
</evidence>